<evidence type="ECO:0000313" key="14">
    <source>
        <dbReference type="Proteomes" id="UP001201163"/>
    </source>
</evidence>
<dbReference type="GO" id="GO:0034198">
    <property type="term" value="P:cellular response to amino acid starvation"/>
    <property type="evidence" value="ECO:0007669"/>
    <property type="project" value="TreeGrafter"/>
</dbReference>
<keyword evidence="6" id="KW-0509">mRNA transport</keyword>
<dbReference type="GO" id="GO:0005198">
    <property type="term" value="F:structural molecule activity"/>
    <property type="evidence" value="ECO:0007669"/>
    <property type="project" value="InterPro"/>
</dbReference>
<feature type="repeat" description="WD" evidence="11">
    <location>
        <begin position="53"/>
        <end position="87"/>
    </location>
</feature>
<dbReference type="EMBL" id="JAKELL010000006">
    <property type="protein sequence ID" value="KAH8998147.1"/>
    <property type="molecule type" value="Genomic_DNA"/>
</dbReference>
<feature type="repeat" description="WD" evidence="11">
    <location>
        <begin position="366"/>
        <end position="398"/>
    </location>
</feature>
<dbReference type="PANTHER" id="PTHR11024">
    <property type="entry name" value="NUCLEAR PORE COMPLEX PROTEIN SEC13 / SEH1 FAMILY MEMBER"/>
    <property type="match status" value="1"/>
</dbReference>
<dbReference type="GO" id="GO:0015031">
    <property type="term" value="P:protein transport"/>
    <property type="evidence" value="ECO:0007669"/>
    <property type="project" value="UniProtKB-KW"/>
</dbReference>
<dbReference type="GO" id="GO:0031080">
    <property type="term" value="C:nuclear pore outer ring"/>
    <property type="evidence" value="ECO:0007669"/>
    <property type="project" value="TreeGrafter"/>
</dbReference>
<dbReference type="AlphaFoldDB" id="A0AAD4QBF9"/>
<dbReference type="InterPro" id="IPR015943">
    <property type="entry name" value="WD40/YVTN_repeat-like_dom_sf"/>
</dbReference>
<protein>
    <submittedName>
        <fullName evidence="13">WD40 repeat-like protein</fullName>
    </submittedName>
</protein>
<keyword evidence="10" id="KW-0539">Nucleus</keyword>
<evidence type="ECO:0000256" key="7">
    <source>
        <dbReference type="ARBA" id="ARBA00022927"/>
    </source>
</evidence>
<evidence type="ECO:0000256" key="10">
    <source>
        <dbReference type="ARBA" id="ARBA00023242"/>
    </source>
</evidence>
<comment type="similarity">
    <text evidence="2">Belongs to the WD repeat SEC13 family.</text>
</comment>
<evidence type="ECO:0000313" key="13">
    <source>
        <dbReference type="EMBL" id="KAH8998147.1"/>
    </source>
</evidence>
<dbReference type="InterPro" id="IPR020472">
    <property type="entry name" value="WD40_PAC1"/>
</dbReference>
<proteinExistence type="inferred from homology"/>
<comment type="caution">
    <text evidence="13">The sequence shown here is derived from an EMBL/GenBank/DDBJ whole genome shotgun (WGS) entry which is preliminary data.</text>
</comment>
<evidence type="ECO:0000256" key="9">
    <source>
        <dbReference type="ARBA" id="ARBA00023132"/>
    </source>
</evidence>
<evidence type="ECO:0000256" key="4">
    <source>
        <dbReference type="ARBA" id="ARBA00022574"/>
    </source>
</evidence>
<gene>
    <name evidence="13" type="ORF">EDB92DRAFT_1813670</name>
</gene>
<reference evidence="13" key="1">
    <citation type="submission" date="2022-01" db="EMBL/GenBank/DDBJ databases">
        <title>Comparative genomics reveals a dynamic genome evolution in the ectomycorrhizal milk-cap (Lactarius) mushrooms.</title>
        <authorList>
            <consortium name="DOE Joint Genome Institute"/>
            <person name="Lebreton A."/>
            <person name="Tang N."/>
            <person name="Kuo A."/>
            <person name="LaButti K."/>
            <person name="Drula E."/>
            <person name="Barry K."/>
            <person name="Clum A."/>
            <person name="Lipzen A."/>
            <person name="Mousain D."/>
            <person name="Ng V."/>
            <person name="Wang R."/>
            <person name="Wang X."/>
            <person name="Dai Y."/>
            <person name="Henrissat B."/>
            <person name="Grigoriev I.V."/>
            <person name="Guerin-Laguette A."/>
            <person name="Yu F."/>
            <person name="Martin F.M."/>
        </authorList>
    </citation>
    <scope>NUCLEOTIDE SEQUENCE</scope>
    <source>
        <strain evidence="13">QP</strain>
    </source>
</reference>
<dbReference type="SUPFAM" id="SSF50978">
    <property type="entry name" value="WD40 repeat-like"/>
    <property type="match status" value="1"/>
</dbReference>
<feature type="region of interest" description="Disordered" evidence="12">
    <location>
        <begin position="191"/>
        <end position="215"/>
    </location>
</feature>
<dbReference type="Gene3D" id="2.130.10.10">
    <property type="entry name" value="YVTN repeat-like/Quinoprotein amine dehydrogenase"/>
    <property type="match status" value="1"/>
</dbReference>
<comment type="subcellular location">
    <subcellularLocation>
        <location evidence="1">Nucleus</location>
        <location evidence="1">Nuclear pore complex</location>
    </subcellularLocation>
</comment>
<evidence type="ECO:0000256" key="5">
    <source>
        <dbReference type="ARBA" id="ARBA00022737"/>
    </source>
</evidence>
<dbReference type="InterPro" id="IPR001680">
    <property type="entry name" value="WD40_rpt"/>
</dbReference>
<feature type="repeat" description="WD" evidence="11">
    <location>
        <begin position="310"/>
        <end position="348"/>
    </location>
</feature>
<dbReference type="GO" id="GO:0051028">
    <property type="term" value="P:mRNA transport"/>
    <property type="evidence" value="ECO:0007669"/>
    <property type="project" value="UniProtKB-KW"/>
</dbReference>
<dbReference type="SMART" id="SM00320">
    <property type="entry name" value="WD40"/>
    <property type="match status" value="4"/>
</dbReference>
<dbReference type="InterPro" id="IPR036322">
    <property type="entry name" value="WD40_repeat_dom_sf"/>
</dbReference>
<dbReference type="GO" id="GO:1904263">
    <property type="term" value="P:positive regulation of TORC1 signaling"/>
    <property type="evidence" value="ECO:0007669"/>
    <property type="project" value="TreeGrafter"/>
</dbReference>
<keyword evidence="3" id="KW-0813">Transport</keyword>
<dbReference type="PROSITE" id="PS50294">
    <property type="entry name" value="WD_REPEATS_REGION"/>
    <property type="match status" value="2"/>
</dbReference>
<evidence type="ECO:0000256" key="2">
    <source>
        <dbReference type="ARBA" id="ARBA00010102"/>
    </source>
</evidence>
<evidence type="ECO:0000256" key="1">
    <source>
        <dbReference type="ARBA" id="ARBA00004567"/>
    </source>
</evidence>
<keyword evidence="4 11" id="KW-0853">WD repeat</keyword>
<sequence length="434" mass="46892">MQTSLIQNAHGDLVTDAAYDFYGVRLATCSLDHRIKIWQLDESDGTWTPVADWKAHGAAVTKLSWAHPEFGSVLASSSFDRTVKVWEEIPAENTDQPQTNGASTAANGPGTRWLERAVLADAKGTVRAVEFAPHQLGLKLVRALRRSPPCALLTSCRQAAIASDNHLRVYECPEVPALTNWTLAQEADVPALPSTSTSRPHTYAAPTPTHVSGTPAADASLVANALQQQQQQPPLQRGAGGREADGGWSVSWCKEQYWGEVLATCSGVSGVVKIIQLSPSRRPITLLSLDPSPPVDSGPISEDGIAPYAVTSVAWAPSCGRSYHLVATGSRDGHVRIWKLRPSSLDEERIENSDDAKWTGSVVADFDHHKSSVGRVEWNITGTILSSAGNDGRIRLWKPTTGNIWRPAGHITVEQAEEQQKEGDIEMDDGNPAE</sequence>
<evidence type="ECO:0000256" key="8">
    <source>
        <dbReference type="ARBA" id="ARBA00023010"/>
    </source>
</evidence>
<dbReference type="Pfam" id="PF00400">
    <property type="entry name" value="WD40"/>
    <property type="match status" value="4"/>
</dbReference>
<evidence type="ECO:0000256" key="6">
    <source>
        <dbReference type="ARBA" id="ARBA00022816"/>
    </source>
</evidence>
<name>A0AAD4QBF9_9AGAM</name>
<dbReference type="InterPro" id="IPR037363">
    <property type="entry name" value="Sec13/Seh1_fam"/>
</dbReference>
<dbReference type="PRINTS" id="PR00320">
    <property type="entry name" value="GPROTEINBRPT"/>
</dbReference>
<organism evidence="13 14">
    <name type="scientific">Lactarius akahatsu</name>
    <dbReference type="NCBI Taxonomy" id="416441"/>
    <lineage>
        <taxon>Eukaryota</taxon>
        <taxon>Fungi</taxon>
        <taxon>Dikarya</taxon>
        <taxon>Basidiomycota</taxon>
        <taxon>Agaricomycotina</taxon>
        <taxon>Agaricomycetes</taxon>
        <taxon>Russulales</taxon>
        <taxon>Russulaceae</taxon>
        <taxon>Lactarius</taxon>
    </lineage>
</organism>
<dbReference type="GO" id="GO:0035859">
    <property type="term" value="C:Seh1-associated complex"/>
    <property type="evidence" value="ECO:0007669"/>
    <property type="project" value="TreeGrafter"/>
</dbReference>
<evidence type="ECO:0000256" key="11">
    <source>
        <dbReference type="PROSITE-ProRule" id="PRU00221"/>
    </source>
</evidence>
<accession>A0AAD4QBF9</accession>
<feature type="repeat" description="WD" evidence="11">
    <location>
        <begin position="7"/>
        <end position="48"/>
    </location>
</feature>
<evidence type="ECO:0000256" key="12">
    <source>
        <dbReference type="SAM" id="MobiDB-lite"/>
    </source>
</evidence>
<dbReference type="PROSITE" id="PS50082">
    <property type="entry name" value="WD_REPEATS_2"/>
    <property type="match status" value="4"/>
</dbReference>
<keyword evidence="5" id="KW-0677">Repeat</keyword>
<keyword evidence="14" id="KW-1185">Reference proteome</keyword>
<evidence type="ECO:0000256" key="3">
    <source>
        <dbReference type="ARBA" id="ARBA00022448"/>
    </source>
</evidence>
<dbReference type="Proteomes" id="UP001201163">
    <property type="component" value="Unassembled WGS sequence"/>
</dbReference>
<keyword evidence="8" id="KW-0811">Translocation</keyword>
<keyword evidence="9" id="KW-0906">Nuclear pore complex</keyword>
<dbReference type="PANTHER" id="PTHR11024:SF3">
    <property type="entry name" value="NUCLEOPORIN SEH1"/>
    <property type="match status" value="1"/>
</dbReference>
<keyword evidence="7" id="KW-0653">Protein transport</keyword>